<feature type="region of interest" description="Disordered" evidence="1">
    <location>
        <begin position="130"/>
        <end position="182"/>
    </location>
</feature>
<dbReference type="AlphaFoldDB" id="A0A9D4X6T8"/>
<dbReference type="Proteomes" id="UP001058974">
    <property type="component" value="Chromosome 4"/>
</dbReference>
<feature type="compositionally biased region" description="Polar residues" evidence="1">
    <location>
        <begin position="137"/>
        <end position="151"/>
    </location>
</feature>
<evidence type="ECO:0000313" key="3">
    <source>
        <dbReference type="Proteomes" id="UP001058974"/>
    </source>
</evidence>
<accession>A0A9D4X6T8</accession>
<name>A0A9D4X6T8_PEA</name>
<evidence type="ECO:0000313" key="2">
    <source>
        <dbReference type="EMBL" id="KAI5415664.1"/>
    </source>
</evidence>
<protein>
    <submittedName>
        <fullName evidence="2">Uncharacterized protein</fullName>
    </submittedName>
</protein>
<dbReference type="Gramene" id="Psat04G0090600-T1">
    <property type="protein sequence ID" value="KAI5415664.1"/>
    <property type="gene ID" value="KIW84_040906"/>
</dbReference>
<reference evidence="2 3" key="1">
    <citation type="journal article" date="2022" name="Nat. Genet.">
        <title>Improved pea reference genome and pan-genome highlight genomic features and evolutionary characteristics.</title>
        <authorList>
            <person name="Yang T."/>
            <person name="Liu R."/>
            <person name="Luo Y."/>
            <person name="Hu S."/>
            <person name="Wang D."/>
            <person name="Wang C."/>
            <person name="Pandey M.K."/>
            <person name="Ge S."/>
            <person name="Xu Q."/>
            <person name="Li N."/>
            <person name="Li G."/>
            <person name="Huang Y."/>
            <person name="Saxena R.K."/>
            <person name="Ji Y."/>
            <person name="Li M."/>
            <person name="Yan X."/>
            <person name="He Y."/>
            <person name="Liu Y."/>
            <person name="Wang X."/>
            <person name="Xiang C."/>
            <person name="Varshney R.K."/>
            <person name="Ding H."/>
            <person name="Gao S."/>
            <person name="Zong X."/>
        </authorList>
    </citation>
    <scope>NUCLEOTIDE SEQUENCE [LARGE SCALE GENOMIC DNA]</scope>
    <source>
        <strain evidence="2 3">cv. Zhongwan 6</strain>
    </source>
</reference>
<feature type="compositionally biased region" description="Basic and acidic residues" evidence="1">
    <location>
        <begin position="153"/>
        <end position="176"/>
    </location>
</feature>
<evidence type="ECO:0000256" key="1">
    <source>
        <dbReference type="SAM" id="MobiDB-lite"/>
    </source>
</evidence>
<gene>
    <name evidence="2" type="ORF">KIW84_040906</name>
</gene>
<proteinExistence type="predicted"/>
<keyword evidence="3" id="KW-1185">Reference proteome</keyword>
<comment type="caution">
    <text evidence="2">The sequence shown here is derived from an EMBL/GenBank/DDBJ whole genome shotgun (WGS) entry which is preliminary data.</text>
</comment>
<organism evidence="2 3">
    <name type="scientific">Pisum sativum</name>
    <name type="common">Garden pea</name>
    <name type="synonym">Lathyrus oleraceus</name>
    <dbReference type="NCBI Taxonomy" id="3888"/>
    <lineage>
        <taxon>Eukaryota</taxon>
        <taxon>Viridiplantae</taxon>
        <taxon>Streptophyta</taxon>
        <taxon>Embryophyta</taxon>
        <taxon>Tracheophyta</taxon>
        <taxon>Spermatophyta</taxon>
        <taxon>Magnoliopsida</taxon>
        <taxon>eudicotyledons</taxon>
        <taxon>Gunneridae</taxon>
        <taxon>Pentapetalae</taxon>
        <taxon>rosids</taxon>
        <taxon>fabids</taxon>
        <taxon>Fabales</taxon>
        <taxon>Fabaceae</taxon>
        <taxon>Papilionoideae</taxon>
        <taxon>50 kb inversion clade</taxon>
        <taxon>NPAAA clade</taxon>
        <taxon>Hologalegina</taxon>
        <taxon>IRL clade</taxon>
        <taxon>Fabeae</taxon>
        <taxon>Lathyrus</taxon>
    </lineage>
</organism>
<sequence>MAEPDIIGITNDKARSTRDYAVFDPSAMNTGIIRPEITVVQFKFKPMMFQMLQAIGQYSGSAHEDPHLHLRQFLEFQTQGASIKNLENQVGKIVTALSYRNMGTLPNSTKASVTTSGAKSIETCKPIKLRSGKECEGSTSQQSSGELTPQDTSAEKESTEEPTSEEQRGNSDKRSNEGMIFG</sequence>
<dbReference type="EMBL" id="JAMSHJ010000004">
    <property type="protein sequence ID" value="KAI5415664.1"/>
    <property type="molecule type" value="Genomic_DNA"/>
</dbReference>